<name>A0A4Z1CI95_9ACTN</name>
<dbReference type="Pfam" id="PF00293">
    <property type="entry name" value="NUDIX"/>
    <property type="match status" value="1"/>
</dbReference>
<comment type="caution">
    <text evidence="3">The sequence shown here is derived from an EMBL/GenBank/DDBJ whole genome shotgun (WGS) entry which is preliminary data.</text>
</comment>
<evidence type="ECO:0000259" key="2">
    <source>
        <dbReference type="Pfam" id="PF00293"/>
    </source>
</evidence>
<feature type="compositionally biased region" description="Low complexity" evidence="1">
    <location>
        <begin position="71"/>
        <end position="83"/>
    </location>
</feature>
<proteinExistence type="predicted"/>
<reference evidence="3 4" key="1">
    <citation type="submission" date="2019-04" db="EMBL/GenBank/DDBJ databases">
        <title>Three New Species of Nocardioides, Nocardioides euryhalodurans sp. nov., Nocardioides seonyuensis sp. nov. and Nocardioides eburneoflavus sp. nov. Isolated from Soil.</title>
        <authorList>
            <person name="Roh S.G."/>
            <person name="Lee C."/>
            <person name="Kim M.-K."/>
            <person name="Kim S.B."/>
        </authorList>
    </citation>
    <scope>NUCLEOTIDE SEQUENCE [LARGE SCALE GENOMIC DNA]</scope>
    <source>
        <strain evidence="3 4">MMS17-SY213</strain>
    </source>
</reference>
<feature type="region of interest" description="Disordered" evidence="1">
    <location>
        <begin position="46"/>
        <end position="83"/>
    </location>
</feature>
<evidence type="ECO:0000313" key="3">
    <source>
        <dbReference type="EMBL" id="TGN65597.1"/>
    </source>
</evidence>
<protein>
    <submittedName>
        <fullName evidence="3">NUDIX domain-containing protein</fullName>
    </submittedName>
</protein>
<sequence>MHASAPDPGPDPRRSAGVVLVDRRGWILLQERDEHPRIDPEKWGLAGGHVDPGEDFAAATDLTDADEGEPPRAVGGRPRPGMK</sequence>
<dbReference type="Gene3D" id="3.90.79.10">
    <property type="entry name" value="Nucleoside Triphosphate Pyrophosphohydrolase"/>
    <property type="match status" value="1"/>
</dbReference>
<organism evidence="3 4">
    <name type="scientific">Nocardioides eburneiflavus</name>
    <dbReference type="NCBI Taxonomy" id="2518372"/>
    <lineage>
        <taxon>Bacteria</taxon>
        <taxon>Bacillati</taxon>
        <taxon>Actinomycetota</taxon>
        <taxon>Actinomycetes</taxon>
        <taxon>Propionibacteriales</taxon>
        <taxon>Nocardioidaceae</taxon>
        <taxon>Nocardioides</taxon>
    </lineage>
</organism>
<dbReference type="Proteomes" id="UP000297496">
    <property type="component" value="Unassembled WGS sequence"/>
</dbReference>
<evidence type="ECO:0000313" key="4">
    <source>
        <dbReference type="Proteomes" id="UP000297496"/>
    </source>
</evidence>
<accession>A0A4Z1CI95</accession>
<dbReference type="SUPFAM" id="SSF55811">
    <property type="entry name" value="Nudix"/>
    <property type="match status" value="1"/>
</dbReference>
<dbReference type="InterPro" id="IPR000086">
    <property type="entry name" value="NUDIX_hydrolase_dom"/>
</dbReference>
<dbReference type="OrthoDB" id="161692at2"/>
<feature type="domain" description="Nudix hydrolase" evidence="2">
    <location>
        <begin position="12"/>
        <end position="59"/>
    </location>
</feature>
<gene>
    <name evidence="3" type="ORF">EXE59_17770</name>
</gene>
<dbReference type="InterPro" id="IPR015797">
    <property type="entry name" value="NUDIX_hydrolase-like_dom_sf"/>
</dbReference>
<keyword evidence="4" id="KW-1185">Reference proteome</keyword>
<dbReference type="EMBL" id="SRRO01000001">
    <property type="protein sequence ID" value="TGN65597.1"/>
    <property type="molecule type" value="Genomic_DNA"/>
</dbReference>
<dbReference type="RefSeq" id="WP_135840091.1">
    <property type="nucleotide sequence ID" value="NZ_SRRO01000001.1"/>
</dbReference>
<dbReference type="AlphaFoldDB" id="A0A4Z1CI95"/>
<evidence type="ECO:0000256" key="1">
    <source>
        <dbReference type="SAM" id="MobiDB-lite"/>
    </source>
</evidence>